<organism evidence="2 3">
    <name type="scientific">Montanilutibacter psychrotolerans</name>
    <dbReference type="NCBI Taxonomy" id="1327343"/>
    <lineage>
        <taxon>Bacteria</taxon>
        <taxon>Pseudomonadati</taxon>
        <taxon>Pseudomonadota</taxon>
        <taxon>Gammaproteobacteria</taxon>
        <taxon>Lysobacterales</taxon>
        <taxon>Lysobacteraceae</taxon>
        <taxon>Montanilutibacter</taxon>
    </lineage>
</organism>
<feature type="region of interest" description="Disordered" evidence="1">
    <location>
        <begin position="29"/>
        <end position="82"/>
    </location>
</feature>
<keyword evidence="3" id="KW-1185">Reference proteome</keyword>
<comment type="caution">
    <text evidence="2">The sequence shown here is derived from an EMBL/GenBank/DDBJ whole genome shotgun (WGS) entry which is preliminary data.</text>
</comment>
<dbReference type="Pfam" id="PF08811">
    <property type="entry name" value="DUF1800"/>
    <property type="match status" value="1"/>
</dbReference>
<dbReference type="EMBL" id="RIBS01000002">
    <property type="protein sequence ID" value="RNF85215.1"/>
    <property type="molecule type" value="Genomic_DNA"/>
</dbReference>
<dbReference type="OrthoDB" id="9772295at2"/>
<evidence type="ECO:0000313" key="2">
    <source>
        <dbReference type="EMBL" id="RNF85215.1"/>
    </source>
</evidence>
<protein>
    <submittedName>
        <fullName evidence="2">DUF1800 domain-containing protein</fullName>
    </submittedName>
</protein>
<dbReference type="AlphaFoldDB" id="A0A3M8SX04"/>
<dbReference type="InterPro" id="IPR014917">
    <property type="entry name" value="DUF1800"/>
</dbReference>
<reference evidence="2 3" key="1">
    <citation type="submission" date="2018-11" db="EMBL/GenBank/DDBJ databases">
        <title>Lysobacter cryohumiis sp. nov., isolated from soil in the Tianshan Mountains, Xinjiang, China.</title>
        <authorList>
            <person name="Luo Y."/>
            <person name="Sheng H."/>
        </authorList>
    </citation>
    <scope>NUCLEOTIDE SEQUENCE [LARGE SCALE GENOMIC DNA]</scope>
    <source>
        <strain evidence="2 3">ZS60</strain>
    </source>
</reference>
<feature type="region of interest" description="Disordered" evidence="1">
    <location>
        <begin position="99"/>
        <end position="125"/>
    </location>
</feature>
<sequence length="657" mass="72915">MLEQIAAVAVATGETKMPARRRLIRLLGLTDSQPGGHPADAAPTLRATPTTPGVHRAPGLSSPTPARPAPGAPPATARPRPATDIRTVIARRYRFDRTLSRSARTSTVPPPVKSTAPSPATSAPPLKLTLARPALPVRVLGNMGYGATPAMLAKFNSFGSDEISRWHGFVEWQLDWQAIDDSAVEARLASAGYSTLGKSLPQLWTDHVLNDPEWDVRMRPAWEVQRASFVRAVHSQRQLREVVVNFWHDHFNVTANEFSAGPVYPHYDRDVIRANAFGNFRTMLEAVARSPAMLYYLDNVDNKRSGPNENFARELLELHTFGAEHYLGFMDPFAVPPCPEDPTYPSGYTDIDVYETASAFTGWSLKNGNWEFPTENDGTFAYRATWHDSGPKFLLGKMLYPEQPALKDGRDVLDRLASHPAVARHVCRKLVRRLVDDNPPETLVASAAAVFRTHWQSPDQIERTLRHILLSDAFYNSWGLKQRRPFELVVAAMRSLGINWTLAVGDDTSDGFMWRMGFTGHVPHEWPAPNGYPDRGSAWEGANSHAMTWKMMGYLTEGKDGGGIPLAPILATTRSEVASWTAVQLVAFWCLRLLGYLPSAAQRQPLVAFMAQNGDPATYVIADTDGWSGSDLKQHYNQQRLRSMVSLILMSPEFASR</sequence>
<accession>A0A3M8SX04</accession>
<name>A0A3M8SX04_9GAMM</name>
<proteinExistence type="predicted"/>
<gene>
    <name evidence="2" type="ORF">EER27_05440</name>
</gene>
<feature type="compositionally biased region" description="Low complexity" evidence="1">
    <location>
        <begin position="38"/>
        <end position="52"/>
    </location>
</feature>
<dbReference type="Proteomes" id="UP000267049">
    <property type="component" value="Unassembled WGS sequence"/>
</dbReference>
<evidence type="ECO:0000313" key="3">
    <source>
        <dbReference type="Proteomes" id="UP000267049"/>
    </source>
</evidence>
<evidence type="ECO:0000256" key="1">
    <source>
        <dbReference type="SAM" id="MobiDB-lite"/>
    </source>
</evidence>
<feature type="compositionally biased region" description="Low complexity" evidence="1">
    <location>
        <begin position="113"/>
        <end position="125"/>
    </location>
</feature>